<feature type="compositionally biased region" description="Low complexity" evidence="9">
    <location>
        <begin position="981"/>
        <end position="996"/>
    </location>
</feature>
<evidence type="ECO:0000313" key="13">
    <source>
        <dbReference type="Proteomes" id="UP000305067"/>
    </source>
</evidence>
<feature type="compositionally biased region" description="Low complexity" evidence="9">
    <location>
        <begin position="765"/>
        <end position="782"/>
    </location>
</feature>
<feature type="compositionally biased region" description="Basic and acidic residues" evidence="9">
    <location>
        <begin position="40"/>
        <end position="55"/>
    </location>
</feature>
<dbReference type="GO" id="GO:0032865">
    <property type="term" value="C:ERMES complex"/>
    <property type="evidence" value="ECO:0007669"/>
    <property type="project" value="TreeGrafter"/>
</dbReference>
<feature type="compositionally biased region" description="Polar residues" evidence="9">
    <location>
        <begin position="952"/>
        <end position="980"/>
    </location>
</feature>
<evidence type="ECO:0000256" key="3">
    <source>
        <dbReference type="ARBA" id="ARBA00022692"/>
    </source>
</evidence>
<evidence type="ECO:0000256" key="4">
    <source>
        <dbReference type="ARBA" id="ARBA00022824"/>
    </source>
</evidence>
<feature type="region of interest" description="Disordered" evidence="9">
    <location>
        <begin position="937"/>
        <end position="1044"/>
    </location>
</feature>
<evidence type="ECO:0000256" key="7">
    <source>
        <dbReference type="ARBA" id="ARBA00023121"/>
    </source>
</evidence>
<gene>
    <name evidence="12" type="ORF">BDV98DRAFT_139311</name>
</gene>
<name>A0A5C3QVT5_9AGAR</name>
<dbReference type="OrthoDB" id="26740at2759"/>
<evidence type="ECO:0000256" key="8">
    <source>
        <dbReference type="ARBA" id="ARBA00023136"/>
    </source>
</evidence>
<keyword evidence="8 10" id="KW-0472">Membrane</keyword>
<sequence>MGLRALFYAYVLGGFTCIPLLLAAAVFFSIYTSSPVGDPDPSKPKRGELEKRQYEESSLGDDEPTSPVPRNDVDDAPKPRKGWLTIRRTFEEPVGDGSYVGLVRSFLDSKSKDPKRARPKDMWFCVLKGKVLFLYEDEGMSECEGAIELGGHDVVVYPEGLPDGELFTKRNALCLKPKHTPESRLPSLTKEMKLERTDVDKVVEEHGGSEKKKALETKVLEDAENRKDSAREEAHNINTPWFIFVRSCVEMEDWYLSLVHASDNPPHHPTLEPLKHVFQTEDMNHLVHTLDEQPDVIPMRWLNALIGRILFSYYRTESLQMGIISRIMKKLSKVKLPAFLTNVVVTEVSVGNRAPTLSKPMLKELTKEGDAAMEVHVLFKGEFRITVEATANISLGTFRSYSVKLAMAVVLKELEGNLLVKVKRPPSNRIWYAFTQMPRIVMEVEPIVSDRQLTWGMILSTIESKIKEIIQESVVMPYMDDLAFFDSSDFSHRGGIWSDAARKERAPSTDAEPEQQPVVDETMSVASAPVDTRVQKPTEEASPVEALRSKSAEQVVIHAEPQPISALSAASEPGYTHSEPSSPPANKAARRKSWFSSTPIEGLPDQPEQDDGARGRAQNIDPQPSLRSRSTPNKSDSPTSLDPSEADCTPVESSFLTPQRTTSRTSGRGHSHSVSSDSAESTSTSSSSKMRDGQSASPTSFLTTLKTRAAAADKVAISNTAKEAMRKWGVNWGGFNKKDSMGSDDNTSDNGSLGSRLRLASDNMSGSASSKGRSSYAEVRAAVAERRERDGRHPAADDSASERGSSPVPIPDASDRDRARALSPSSGYGSSFEPGSAESSRSGPARPESSRKPSMTASERPRVVSGARTEPQPSTASPILIQPQARTMTMTIPGIHASHRGEVQSIENVAPPPTMEPKPKVINPAIQSMYRLWKSPHAKPMDFPSVSDDGSMDSTTSVPEMSLGNSSTEGQQATYPQTTRPSLTTQVTPPTPVLSSNPKHSSPPRGTPPALPPRTSLATVSKPSVHHSGSYPGGLTASSSGANGITASDALKSIANNFRADESHPASASDSDLPARGSHDGTPLVQGGTAPSRSGPPLPPRPSHSATDPVTPTV</sequence>
<feature type="compositionally biased region" description="Polar residues" evidence="9">
    <location>
        <begin position="620"/>
        <end position="642"/>
    </location>
</feature>
<dbReference type="PROSITE" id="PS51847">
    <property type="entry name" value="SMP"/>
    <property type="match status" value="1"/>
</dbReference>
<dbReference type="GO" id="GO:0015914">
    <property type="term" value="P:phospholipid transport"/>
    <property type="evidence" value="ECO:0007669"/>
    <property type="project" value="TreeGrafter"/>
</dbReference>
<keyword evidence="5 10" id="KW-1133">Transmembrane helix</keyword>
<dbReference type="AlphaFoldDB" id="A0A5C3QVT5"/>
<dbReference type="Proteomes" id="UP000305067">
    <property type="component" value="Unassembled WGS sequence"/>
</dbReference>
<feature type="region of interest" description="Disordered" evidence="9">
    <location>
        <begin position="568"/>
        <end position="701"/>
    </location>
</feature>
<keyword evidence="7" id="KW-0446">Lipid-binding</keyword>
<feature type="region of interest" description="Disordered" evidence="9">
    <location>
        <begin position="35"/>
        <end position="80"/>
    </location>
</feature>
<proteinExistence type="predicted"/>
<dbReference type="STRING" id="1884261.A0A5C3QVT5"/>
<feature type="region of interest" description="Disordered" evidence="9">
    <location>
        <begin position="726"/>
        <end position="885"/>
    </location>
</feature>
<dbReference type="PANTHER" id="PTHR13466">
    <property type="entry name" value="TEX2 PROTEIN-RELATED"/>
    <property type="match status" value="1"/>
</dbReference>
<dbReference type="PANTHER" id="PTHR13466:SF19">
    <property type="entry name" value="NUCLEUS-VACUOLE JUNCTION PROTEIN 2"/>
    <property type="match status" value="1"/>
</dbReference>
<evidence type="ECO:0000256" key="6">
    <source>
        <dbReference type="ARBA" id="ARBA00023055"/>
    </source>
</evidence>
<keyword evidence="2" id="KW-0813">Transport</keyword>
<feature type="compositionally biased region" description="Polar residues" evidence="9">
    <location>
        <begin position="743"/>
        <end position="753"/>
    </location>
</feature>
<keyword evidence="13" id="KW-1185">Reference proteome</keyword>
<dbReference type="CDD" id="cd21675">
    <property type="entry name" value="SMP_TEX2"/>
    <property type="match status" value="1"/>
</dbReference>
<evidence type="ECO:0000256" key="9">
    <source>
        <dbReference type="SAM" id="MobiDB-lite"/>
    </source>
</evidence>
<feature type="region of interest" description="Disordered" evidence="9">
    <location>
        <begin position="1056"/>
        <end position="1114"/>
    </location>
</feature>
<evidence type="ECO:0000259" key="11">
    <source>
        <dbReference type="PROSITE" id="PS51847"/>
    </source>
</evidence>
<accession>A0A5C3QVT5</accession>
<dbReference type="Pfam" id="PF10296">
    <property type="entry name" value="MMM1"/>
    <property type="match status" value="1"/>
</dbReference>
<dbReference type="EMBL" id="ML178815">
    <property type="protein sequence ID" value="TFL06133.1"/>
    <property type="molecule type" value="Genomic_DNA"/>
</dbReference>
<dbReference type="InterPro" id="IPR031468">
    <property type="entry name" value="SMP_LBD"/>
</dbReference>
<evidence type="ECO:0000256" key="10">
    <source>
        <dbReference type="SAM" id="Phobius"/>
    </source>
</evidence>
<dbReference type="GO" id="GO:1990456">
    <property type="term" value="P:mitochondrion-endoplasmic reticulum membrane tethering"/>
    <property type="evidence" value="ECO:0007669"/>
    <property type="project" value="TreeGrafter"/>
</dbReference>
<keyword evidence="3 10" id="KW-0812">Transmembrane</keyword>
<dbReference type="InterPro" id="IPR019411">
    <property type="entry name" value="MMM1_dom"/>
</dbReference>
<feature type="domain" description="SMP-LTD" evidence="11">
    <location>
        <begin position="295"/>
        <end position="485"/>
    </location>
</feature>
<reference evidence="12 13" key="1">
    <citation type="journal article" date="2019" name="Nat. Ecol. Evol.">
        <title>Megaphylogeny resolves global patterns of mushroom evolution.</title>
        <authorList>
            <person name="Varga T."/>
            <person name="Krizsan K."/>
            <person name="Foldi C."/>
            <person name="Dima B."/>
            <person name="Sanchez-Garcia M."/>
            <person name="Sanchez-Ramirez S."/>
            <person name="Szollosi G.J."/>
            <person name="Szarkandi J.G."/>
            <person name="Papp V."/>
            <person name="Albert L."/>
            <person name="Andreopoulos W."/>
            <person name="Angelini C."/>
            <person name="Antonin V."/>
            <person name="Barry K.W."/>
            <person name="Bougher N.L."/>
            <person name="Buchanan P."/>
            <person name="Buyck B."/>
            <person name="Bense V."/>
            <person name="Catcheside P."/>
            <person name="Chovatia M."/>
            <person name="Cooper J."/>
            <person name="Damon W."/>
            <person name="Desjardin D."/>
            <person name="Finy P."/>
            <person name="Geml J."/>
            <person name="Haridas S."/>
            <person name="Hughes K."/>
            <person name="Justo A."/>
            <person name="Karasinski D."/>
            <person name="Kautmanova I."/>
            <person name="Kiss B."/>
            <person name="Kocsube S."/>
            <person name="Kotiranta H."/>
            <person name="LaButti K.M."/>
            <person name="Lechner B.E."/>
            <person name="Liimatainen K."/>
            <person name="Lipzen A."/>
            <person name="Lukacs Z."/>
            <person name="Mihaltcheva S."/>
            <person name="Morgado L.N."/>
            <person name="Niskanen T."/>
            <person name="Noordeloos M.E."/>
            <person name="Ohm R.A."/>
            <person name="Ortiz-Santana B."/>
            <person name="Ovrebo C."/>
            <person name="Racz N."/>
            <person name="Riley R."/>
            <person name="Savchenko A."/>
            <person name="Shiryaev A."/>
            <person name="Soop K."/>
            <person name="Spirin V."/>
            <person name="Szebenyi C."/>
            <person name="Tomsovsky M."/>
            <person name="Tulloss R.E."/>
            <person name="Uehling J."/>
            <person name="Grigoriev I.V."/>
            <person name="Vagvolgyi C."/>
            <person name="Papp T."/>
            <person name="Martin F.M."/>
            <person name="Miettinen O."/>
            <person name="Hibbett D.S."/>
            <person name="Nagy L.G."/>
        </authorList>
    </citation>
    <scope>NUCLEOTIDE SEQUENCE [LARGE SCALE GENOMIC DNA]</scope>
    <source>
        <strain evidence="12 13">CBS 309.79</strain>
    </source>
</reference>
<evidence type="ECO:0000256" key="1">
    <source>
        <dbReference type="ARBA" id="ARBA00004586"/>
    </source>
</evidence>
<comment type="subcellular location">
    <subcellularLocation>
        <location evidence="1">Endoplasmic reticulum membrane</location>
    </subcellularLocation>
</comment>
<feature type="compositionally biased region" description="Polar residues" evidence="9">
    <location>
        <begin position="651"/>
        <end position="660"/>
    </location>
</feature>
<evidence type="ECO:0000256" key="5">
    <source>
        <dbReference type="ARBA" id="ARBA00022989"/>
    </source>
</evidence>
<keyword evidence="6" id="KW-0445">Lipid transport</keyword>
<dbReference type="GO" id="GO:0005789">
    <property type="term" value="C:endoplasmic reticulum membrane"/>
    <property type="evidence" value="ECO:0007669"/>
    <property type="project" value="UniProtKB-SubCell"/>
</dbReference>
<dbReference type="GO" id="GO:0008289">
    <property type="term" value="F:lipid binding"/>
    <property type="evidence" value="ECO:0007669"/>
    <property type="project" value="UniProtKB-KW"/>
</dbReference>
<evidence type="ECO:0000313" key="12">
    <source>
        <dbReference type="EMBL" id="TFL06133.1"/>
    </source>
</evidence>
<feature type="compositionally biased region" description="Basic and acidic residues" evidence="9">
    <location>
        <begin position="783"/>
        <end position="796"/>
    </location>
</feature>
<feature type="compositionally biased region" description="Low complexity" evidence="9">
    <location>
        <begin position="661"/>
        <end position="688"/>
    </location>
</feature>
<organism evidence="12 13">
    <name type="scientific">Pterulicium gracile</name>
    <dbReference type="NCBI Taxonomy" id="1884261"/>
    <lineage>
        <taxon>Eukaryota</taxon>
        <taxon>Fungi</taxon>
        <taxon>Dikarya</taxon>
        <taxon>Basidiomycota</taxon>
        <taxon>Agaricomycotina</taxon>
        <taxon>Agaricomycetes</taxon>
        <taxon>Agaricomycetidae</taxon>
        <taxon>Agaricales</taxon>
        <taxon>Pleurotineae</taxon>
        <taxon>Pterulaceae</taxon>
        <taxon>Pterulicium</taxon>
    </lineage>
</organism>
<feature type="transmembrane region" description="Helical" evidence="10">
    <location>
        <begin position="7"/>
        <end position="31"/>
    </location>
</feature>
<keyword evidence="4" id="KW-0256">Endoplasmic reticulum</keyword>
<evidence type="ECO:0000256" key="2">
    <source>
        <dbReference type="ARBA" id="ARBA00022448"/>
    </source>
</evidence>
<feature type="region of interest" description="Disordered" evidence="9">
    <location>
        <begin position="500"/>
        <end position="551"/>
    </location>
</feature>
<protein>
    <recommendedName>
        <fullName evidence="11">SMP-LTD domain-containing protein</fullName>
    </recommendedName>
</protein>